<dbReference type="Proteomes" id="UP001054945">
    <property type="component" value="Unassembled WGS sequence"/>
</dbReference>
<feature type="domain" description="Receptor ligand binding region" evidence="9">
    <location>
        <begin position="116"/>
        <end position="264"/>
    </location>
</feature>
<dbReference type="InterPro" id="IPR000337">
    <property type="entry name" value="GPCR_3"/>
</dbReference>
<dbReference type="AlphaFoldDB" id="A0AAV4UJ60"/>
<evidence type="ECO:0000256" key="3">
    <source>
        <dbReference type="ARBA" id="ARBA00022989"/>
    </source>
</evidence>
<gene>
    <name evidence="10" type="primary">Nmdar1</name>
    <name evidence="10" type="ORF">CEXT_383821</name>
</gene>
<keyword evidence="4" id="KW-0472">Membrane</keyword>
<evidence type="ECO:0000256" key="2">
    <source>
        <dbReference type="ARBA" id="ARBA00022692"/>
    </source>
</evidence>
<dbReference type="PRINTS" id="PR00248">
    <property type="entry name" value="GPCRMGR"/>
</dbReference>
<evidence type="ECO:0000313" key="10">
    <source>
        <dbReference type="EMBL" id="GIY57740.1"/>
    </source>
</evidence>
<keyword evidence="3" id="KW-1133">Transmembrane helix</keyword>
<evidence type="ECO:0000256" key="7">
    <source>
        <dbReference type="SAM" id="MobiDB-lite"/>
    </source>
</evidence>
<feature type="region of interest" description="Disordered" evidence="7">
    <location>
        <begin position="185"/>
        <end position="220"/>
    </location>
</feature>
<dbReference type="Pfam" id="PF01094">
    <property type="entry name" value="ANF_receptor"/>
    <property type="match status" value="1"/>
</dbReference>
<dbReference type="InterPro" id="IPR050726">
    <property type="entry name" value="mGluR"/>
</dbReference>
<feature type="compositionally biased region" description="Polar residues" evidence="7">
    <location>
        <begin position="193"/>
        <end position="208"/>
    </location>
</feature>
<proteinExistence type="predicted"/>
<keyword evidence="6" id="KW-0325">Glycoprotein</keyword>
<evidence type="ECO:0000256" key="5">
    <source>
        <dbReference type="ARBA" id="ARBA00023170"/>
    </source>
</evidence>
<dbReference type="InterPro" id="IPR028082">
    <property type="entry name" value="Peripla_BP_I"/>
</dbReference>
<feature type="signal peptide" evidence="8">
    <location>
        <begin position="1"/>
        <end position="18"/>
    </location>
</feature>
<dbReference type="Gene3D" id="3.40.50.2300">
    <property type="match status" value="1"/>
</dbReference>
<name>A0AAV4UJ60_CAEEX</name>
<dbReference type="EMBL" id="BPLR01012955">
    <property type="protein sequence ID" value="GIY57740.1"/>
    <property type="molecule type" value="Genomic_DNA"/>
</dbReference>
<evidence type="ECO:0000259" key="9">
    <source>
        <dbReference type="Pfam" id="PF01094"/>
    </source>
</evidence>
<keyword evidence="5 10" id="KW-0675">Receptor</keyword>
<keyword evidence="11" id="KW-1185">Reference proteome</keyword>
<dbReference type="GO" id="GO:0016020">
    <property type="term" value="C:membrane"/>
    <property type="evidence" value="ECO:0007669"/>
    <property type="project" value="UniProtKB-SubCell"/>
</dbReference>
<evidence type="ECO:0000256" key="1">
    <source>
        <dbReference type="ARBA" id="ARBA00004141"/>
    </source>
</evidence>
<keyword evidence="2" id="KW-0812">Transmembrane</keyword>
<dbReference type="Gene3D" id="3.40.190.10">
    <property type="entry name" value="Periplasmic binding protein-like II"/>
    <property type="match status" value="2"/>
</dbReference>
<comment type="caution">
    <text evidence="10">The sequence shown here is derived from an EMBL/GenBank/DDBJ whole genome shotgun (WGS) entry which is preliminary data.</text>
</comment>
<keyword evidence="8" id="KW-0732">Signal</keyword>
<dbReference type="GO" id="GO:0004930">
    <property type="term" value="F:G protein-coupled receptor activity"/>
    <property type="evidence" value="ECO:0007669"/>
    <property type="project" value="InterPro"/>
</dbReference>
<dbReference type="SUPFAM" id="SSF53822">
    <property type="entry name" value="Periplasmic binding protein-like I"/>
    <property type="match status" value="1"/>
</dbReference>
<evidence type="ECO:0000256" key="8">
    <source>
        <dbReference type="SAM" id="SignalP"/>
    </source>
</evidence>
<organism evidence="10 11">
    <name type="scientific">Caerostris extrusa</name>
    <name type="common">Bark spider</name>
    <name type="synonym">Caerostris bankana</name>
    <dbReference type="NCBI Taxonomy" id="172846"/>
    <lineage>
        <taxon>Eukaryota</taxon>
        <taxon>Metazoa</taxon>
        <taxon>Ecdysozoa</taxon>
        <taxon>Arthropoda</taxon>
        <taxon>Chelicerata</taxon>
        <taxon>Arachnida</taxon>
        <taxon>Araneae</taxon>
        <taxon>Araneomorphae</taxon>
        <taxon>Entelegynae</taxon>
        <taxon>Araneoidea</taxon>
        <taxon>Araneidae</taxon>
        <taxon>Caerostris</taxon>
    </lineage>
</organism>
<feature type="chain" id="PRO_5043663324" evidence="8">
    <location>
        <begin position="19"/>
        <end position="474"/>
    </location>
</feature>
<evidence type="ECO:0000256" key="4">
    <source>
        <dbReference type="ARBA" id="ARBA00023136"/>
    </source>
</evidence>
<evidence type="ECO:0000256" key="6">
    <source>
        <dbReference type="ARBA" id="ARBA00023180"/>
    </source>
</evidence>
<evidence type="ECO:0000313" key="11">
    <source>
        <dbReference type="Proteomes" id="UP001054945"/>
    </source>
</evidence>
<sequence>MGPVVLVLLGMCAGAALGGEADKVFNIGAVLSVGEKISHFMQAIVDVNEDMNTLPPRVKLEGCRCPWIGIPSGRRRTSATTSSPRRKSSTRTRQVILELGVRGDHQPSDRGRALPAAVSYTCGFYNIPVIGISSRDSSLSDKNLHTSFMRTIPPYSNQADVWIEILKFLNYKCVTFIHSSDNDGRSTLGRFRTSPTNRASRSKTSSNTKQASQKSARSSKKLRDAIAGFSFFMPVQKMLKVSSGKEALNMTLPGYVWIVSEQALLAPNKPDDENPEMTCPQCSVIGRSNEFKKPRGYIKFPQHLKVVTCQRNSQWIRGGGRQVHVLRMRSPCPRMNKRAVNGSEKKMWTGMVGDLVYERADMVVAPLHYQSRKIAGHRIFETFQIPGHHYLEKEDTNYSAFKDNFFTKDFYFVFCSTPQKVDPGFFSTTLPEDPVDTGDGVCPRGGAGPYLLDRFSPFRRYKLPSSDATEEDAS</sequence>
<dbReference type="PANTHER" id="PTHR24060">
    <property type="entry name" value="METABOTROPIC GLUTAMATE RECEPTOR"/>
    <property type="match status" value="1"/>
</dbReference>
<protein>
    <submittedName>
        <fullName evidence="10">Glutamate receptor subunit 1</fullName>
    </submittedName>
</protein>
<dbReference type="InterPro" id="IPR001828">
    <property type="entry name" value="ANF_lig-bd_rcpt"/>
</dbReference>
<accession>A0AAV4UJ60</accession>
<reference evidence="10 11" key="1">
    <citation type="submission" date="2021-06" db="EMBL/GenBank/DDBJ databases">
        <title>Caerostris extrusa draft genome.</title>
        <authorList>
            <person name="Kono N."/>
            <person name="Arakawa K."/>
        </authorList>
    </citation>
    <scope>NUCLEOTIDE SEQUENCE [LARGE SCALE GENOMIC DNA]</scope>
</reference>
<comment type="subcellular location">
    <subcellularLocation>
        <location evidence="1">Membrane</location>
        <topology evidence="1">Multi-pass membrane protein</topology>
    </subcellularLocation>
</comment>